<keyword evidence="2" id="KW-0732">Signal</keyword>
<proteinExistence type="predicted"/>
<evidence type="ECO:0000313" key="4">
    <source>
        <dbReference type="EMBL" id="ESO87329.1"/>
    </source>
</evidence>
<dbReference type="GeneID" id="20236420"/>
<dbReference type="Proteomes" id="UP000030746">
    <property type="component" value="Unassembled WGS sequence"/>
</dbReference>
<dbReference type="HOGENOM" id="CLU_1222301_0_0_1"/>
<evidence type="ECO:0000256" key="1">
    <source>
        <dbReference type="ARBA" id="ARBA00022837"/>
    </source>
</evidence>
<dbReference type="OrthoDB" id="10020961at2759"/>
<gene>
    <name evidence="4" type="ORF">LOTGIDRAFT_154827</name>
</gene>
<feature type="signal peptide" evidence="2">
    <location>
        <begin position="1"/>
        <end position="21"/>
    </location>
</feature>
<feature type="domain" description="EF-hand" evidence="3">
    <location>
        <begin position="215"/>
        <end position="250"/>
    </location>
</feature>
<dbReference type="Gene3D" id="1.10.238.10">
    <property type="entry name" value="EF-hand"/>
    <property type="match status" value="1"/>
</dbReference>
<dbReference type="EMBL" id="KB202953">
    <property type="protein sequence ID" value="ESO87329.1"/>
    <property type="molecule type" value="Genomic_DNA"/>
</dbReference>
<dbReference type="CTD" id="20236420"/>
<evidence type="ECO:0000256" key="2">
    <source>
        <dbReference type="SAM" id="SignalP"/>
    </source>
</evidence>
<dbReference type="InterPro" id="IPR002048">
    <property type="entry name" value="EF_hand_dom"/>
</dbReference>
<dbReference type="KEGG" id="lgi:LOTGIDRAFT_154827"/>
<protein>
    <recommendedName>
        <fullName evidence="3">EF-hand domain-containing protein</fullName>
    </recommendedName>
</protein>
<dbReference type="PROSITE" id="PS50222">
    <property type="entry name" value="EF_HAND_2"/>
    <property type="match status" value="2"/>
</dbReference>
<dbReference type="Pfam" id="PF13499">
    <property type="entry name" value="EF-hand_7"/>
    <property type="match status" value="1"/>
</dbReference>
<evidence type="ECO:0000313" key="5">
    <source>
        <dbReference type="Proteomes" id="UP000030746"/>
    </source>
</evidence>
<evidence type="ECO:0000259" key="3">
    <source>
        <dbReference type="PROSITE" id="PS50222"/>
    </source>
</evidence>
<keyword evidence="1" id="KW-0106">Calcium</keyword>
<dbReference type="PROSITE" id="PS00018">
    <property type="entry name" value="EF_HAND_1"/>
    <property type="match status" value="1"/>
</dbReference>
<reference evidence="4 5" key="1">
    <citation type="journal article" date="2013" name="Nature">
        <title>Insights into bilaterian evolution from three spiralian genomes.</title>
        <authorList>
            <person name="Simakov O."/>
            <person name="Marletaz F."/>
            <person name="Cho S.J."/>
            <person name="Edsinger-Gonzales E."/>
            <person name="Havlak P."/>
            <person name="Hellsten U."/>
            <person name="Kuo D.H."/>
            <person name="Larsson T."/>
            <person name="Lv J."/>
            <person name="Arendt D."/>
            <person name="Savage R."/>
            <person name="Osoegawa K."/>
            <person name="de Jong P."/>
            <person name="Grimwood J."/>
            <person name="Chapman J.A."/>
            <person name="Shapiro H."/>
            <person name="Aerts A."/>
            <person name="Otillar R.P."/>
            <person name="Terry A.Y."/>
            <person name="Boore J.L."/>
            <person name="Grigoriev I.V."/>
            <person name="Lindberg D.R."/>
            <person name="Seaver E.C."/>
            <person name="Weisblat D.A."/>
            <person name="Putnam N.H."/>
            <person name="Rokhsar D.S."/>
        </authorList>
    </citation>
    <scope>NUCLEOTIDE SEQUENCE [LARGE SCALE GENOMIC DNA]</scope>
</reference>
<sequence>MVNRVAVIFCVYLCAAHQVYSAILTNYKTEAGVISLLKMRAYFLFVDYDDDHILTHENCLRFLLIDDLNDDGEVTYEEVEKSHPNDTRIPSRIFHTWDANLDRVINNKDIVMLFEELPGSGNELDLQEILTIGSSRTNETTGPVMKIQSFVQAERDFLIIDENDDNILTKKEFQVEFKVADKNKDGKLEESEVRNMFPMRSTPPEKICPNIAVSCSVEDVMSLFDAADQNKDSQLSINEYIIHFGFLIKN</sequence>
<dbReference type="InterPro" id="IPR018247">
    <property type="entry name" value="EF_Hand_1_Ca_BS"/>
</dbReference>
<feature type="chain" id="PRO_5004717750" description="EF-hand domain-containing protein" evidence="2">
    <location>
        <begin position="22"/>
        <end position="250"/>
    </location>
</feature>
<dbReference type="SUPFAM" id="SSF47473">
    <property type="entry name" value="EF-hand"/>
    <property type="match status" value="1"/>
</dbReference>
<dbReference type="GO" id="GO:0005509">
    <property type="term" value="F:calcium ion binding"/>
    <property type="evidence" value="ECO:0007669"/>
    <property type="project" value="InterPro"/>
</dbReference>
<dbReference type="SMART" id="SM00054">
    <property type="entry name" value="EFh"/>
    <property type="match status" value="2"/>
</dbReference>
<organism evidence="4 5">
    <name type="scientific">Lottia gigantea</name>
    <name type="common">Giant owl limpet</name>
    <dbReference type="NCBI Taxonomy" id="225164"/>
    <lineage>
        <taxon>Eukaryota</taxon>
        <taxon>Metazoa</taxon>
        <taxon>Spiralia</taxon>
        <taxon>Lophotrochozoa</taxon>
        <taxon>Mollusca</taxon>
        <taxon>Gastropoda</taxon>
        <taxon>Patellogastropoda</taxon>
        <taxon>Lottioidea</taxon>
        <taxon>Lottiidae</taxon>
        <taxon>Lottia</taxon>
    </lineage>
</organism>
<keyword evidence="5" id="KW-1185">Reference proteome</keyword>
<dbReference type="AlphaFoldDB" id="V4BES2"/>
<dbReference type="InterPro" id="IPR011992">
    <property type="entry name" value="EF-hand-dom_pair"/>
</dbReference>
<feature type="domain" description="EF-hand" evidence="3">
    <location>
        <begin position="168"/>
        <end position="203"/>
    </location>
</feature>
<accession>V4BES2</accession>
<name>V4BES2_LOTGI</name>
<dbReference type="RefSeq" id="XP_009062272.1">
    <property type="nucleotide sequence ID" value="XM_009064024.1"/>
</dbReference>